<dbReference type="Pfam" id="PF00651">
    <property type="entry name" value="BTB"/>
    <property type="match status" value="1"/>
</dbReference>
<evidence type="ECO:0000313" key="9">
    <source>
        <dbReference type="Proteomes" id="UP000708208"/>
    </source>
</evidence>
<dbReference type="EMBL" id="CAJVCH010102291">
    <property type="protein sequence ID" value="CAG7723753.1"/>
    <property type="molecule type" value="Genomic_DNA"/>
</dbReference>
<dbReference type="OrthoDB" id="5548359at2759"/>
<dbReference type="PROSITE" id="PS50297">
    <property type="entry name" value="ANK_REP_REGION"/>
    <property type="match status" value="7"/>
</dbReference>
<dbReference type="Pfam" id="PF06209">
    <property type="entry name" value="COBRA1"/>
    <property type="match status" value="1"/>
</dbReference>
<evidence type="ECO:0000256" key="5">
    <source>
        <dbReference type="PROSITE-ProRule" id="PRU00091"/>
    </source>
</evidence>
<feature type="repeat" description="ANK" evidence="4">
    <location>
        <begin position="851"/>
        <end position="883"/>
    </location>
</feature>
<evidence type="ECO:0000256" key="4">
    <source>
        <dbReference type="PROSITE-ProRule" id="PRU00023"/>
    </source>
</evidence>
<accession>A0A8J2NYJ6</accession>
<feature type="repeat" description="ANK" evidence="4">
    <location>
        <begin position="1486"/>
        <end position="1518"/>
    </location>
</feature>
<evidence type="ECO:0000256" key="1">
    <source>
        <dbReference type="ARBA" id="ARBA00022723"/>
    </source>
</evidence>
<feature type="repeat" description="ANK" evidence="4">
    <location>
        <begin position="1317"/>
        <end position="1349"/>
    </location>
</feature>
<name>A0A8J2NYJ6_9HEXA</name>
<dbReference type="SMART" id="SM00064">
    <property type="entry name" value="FYVE"/>
    <property type="match status" value="1"/>
</dbReference>
<dbReference type="PROSITE" id="PS50178">
    <property type="entry name" value="ZF_FYVE"/>
    <property type="match status" value="1"/>
</dbReference>
<keyword evidence="9" id="KW-1185">Reference proteome</keyword>
<feature type="domain" description="BTB" evidence="6">
    <location>
        <begin position="666"/>
        <end position="728"/>
    </location>
</feature>
<dbReference type="PROSITE" id="PS50097">
    <property type="entry name" value="BTB"/>
    <property type="match status" value="1"/>
</dbReference>
<protein>
    <submittedName>
        <fullName evidence="8">Uncharacterized protein</fullName>
    </submittedName>
</protein>
<feature type="repeat" description="ANK" evidence="4">
    <location>
        <begin position="1350"/>
        <end position="1383"/>
    </location>
</feature>
<dbReference type="InterPro" id="IPR010405">
    <property type="entry name" value="COBRA1"/>
</dbReference>
<feature type="repeat" description="ANK" evidence="4">
    <location>
        <begin position="1453"/>
        <end position="1485"/>
    </location>
</feature>
<comment type="caution">
    <text evidence="8">The sequence shown here is derived from an EMBL/GenBank/DDBJ whole genome shotgun (WGS) entry which is preliminary data.</text>
</comment>
<dbReference type="InterPro" id="IPR049765">
    <property type="entry name" value="ANFY1_BTB_POZ"/>
</dbReference>
<dbReference type="CDD" id="cd15728">
    <property type="entry name" value="FYVE_ANFY1"/>
    <property type="match status" value="1"/>
</dbReference>
<dbReference type="SMART" id="SM00248">
    <property type="entry name" value="ANK"/>
    <property type="match status" value="22"/>
</dbReference>
<dbReference type="InterPro" id="IPR000210">
    <property type="entry name" value="BTB/POZ_dom"/>
</dbReference>
<feature type="repeat" description="ANK" evidence="4">
    <location>
        <begin position="1135"/>
        <end position="1167"/>
    </location>
</feature>
<feature type="repeat" description="ANK" evidence="4">
    <location>
        <begin position="1060"/>
        <end position="1092"/>
    </location>
</feature>
<dbReference type="CDD" id="cd18303">
    <property type="entry name" value="BTB_POZ_Rank-5"/>
    <property type="match status" value="1"/>
</dbReference>
<evidence type="ECO:0000259" key="7">
    <source>
        <dbReference type="PROSITE" id="PS50178"/>
    </source>
</evidence>
<dbReference type="Pfam" id="PF00023">
    <property type="entry name" value="Ank"/>
    <property type="match status" value="1"/>
</dbReference>
<dbReference type="PROSITE" id="PS50088">
    <property type="entry name" value="ANK_REPEAT"/>
    <property type="match status" value="9"/>
</dbReference>
<feature type="domain" description="FYVE-type" evidence="7">
    <location>
        <begin position="1652"/>
        <end position="1712"/>
    </location>
</feature>
<dbReference type="InterPro" id="IPR002110">
    <property type="entry name" value="Ankyrin_rpt"/>
</dbReference>
<keyword evidence="2 5" id="KW-0863">Zinc-finger</keyword>
<dbReference type="GO" id="GO:0032021">
    <property type="term" value="C:NELF complex"/>
    <property type="evidence" value="ECO:0007669"/>
    <property type="project" value="TreeGrafter"/>
</dbReference>
<dbReference type="InterPro" id="IPR017455">
    <property type="entry name" value="Znf_FYVE-rel"/>
</dbReference>
<dbReference type="PANTHER" id="PTHR13503:SF3">
    <property type="entry name" value="NEGATIVE ELONGATION FACTOR B"/>
    <property type="match status" value="1"/>
</dbReference>
<dbReference type="InterPro" id="IPR049763">
    <property type="entry name" value="ANKFY1_BACK"/>
</dbReference>
<dbReference type="Pfam" id="PF12796">
    <property type="entry name" value="Ank_2"/>
    <property type="match status" value="6"/>
</dbReference>
<evidence type="ECO:0000256" key="2">
    <source>
        <dbReference type="ARBA" id="ARBA00022771"/>
    </source>
</evidence>
<dbReference type="PANTHER" id="PTHR13503">
    <property type="entry name" value="NEGATIVE ELONGATION FACTOR COMPLEX MEMBER B"/>
    <property type="match status" value="1"/>
</dbReference>
<dbReference type="GO" id="GO:0034244">
    <property type="term" value="P:negative regulation of transcription elongation by RNA polymerase II"/>
    <property type="evidence" value="ECO:0007669"/>
    <property type="project" value="TreeGrafter"/>
</dbReference>
<keyword evidence="4" id="KW-0040">ANK repeat</keyword>
<dbReference type="CDD" id="cd18501">
    <property type="entry name" value="BACK_ANKFY1_Rank5"/>
    <property type="match status" value="1"/>
</dbReference>
<evidence type="ECO:0000313" key="8">
    <source>
        <dbReference type="EMBL" id="CAG7723753.1"/>
    </source>
</evidence>
<dbReference type="GO" id="GO:0008270">
    <property type="term" value="F:zinc ion binding"/>
    <property type="evidence" value="ECO:0007669"/>
    <property type="project" value="UniProtKB-KW"/>
</dbReference>
<dbReference type="Proteomes" id="UP000708208">
    <property type="component" value="Unassembled WGS sequence"/>
</dbReference>
<dbReference type="SMART" id="SM00225">
    <property type="entry name" value="BTB"/>
    <property type="match status" value="1"/>
</dbReference>
<reference evidence="8" key="1">
    <citation type="submission" date="2021-06" db="EMBL/GenBank/DDBJ databases">
        <authorList>
            <person name="Hodson N. C."/>
            <person name="Mongue J. A."/>
            <person name="Jaron S. K."/>
        </authorList>
    </citation>
    <scope>NUCLEOTIDE SEQUENCE</scope>
</reference>
<sequence>MATPTSGFGLEEIGIPGRDYLREALTNCSDPLKAIEEFQAENEILLPSLRPMLPLLDLHGTRRLDFHVSVMEELRETLIKKINEIGGQEGKEKEKKLKELLQKSFPVIKIKPLRPVVLAILKNMPTIHEKYLETIVNDKELYEDCDTEVKRQIWKDNQSLFGDQVTPLFQQYIRQKEKILFDHENKVNLFFTHSPKIRRQGEIIQKLAHMIGRNLKLYDMVLQFLRTLFLRTKNVHYCSLRAELLMALHDLEIQEIISVDPCHKFTWCMDACIREKNLDLKRSRELQGFLDSIKEQPGQEKVLGDLSLILCDPYAIHFLATSAMKVLHSIMNNEGLPRENSILILLLRMLSLGLSSWEMIHTQVFKEPKLDVQIVTKFLPSLLSLMVDDQVRNLNAKLPPDERESAIAIIEHSGPPPDAFQAYVGDSGVAATVAMYYTLHLARLKDKVGIMRVLGWLSTSYLSRGYDDPFLHSLVALLIGMYDEFSAEDFCTAVFDEFLCPGLPSENVSRHLVRLVFNVYPKMGKQRLESVMKTLQTACMQSETLRVAFGALEDKMTEASTMECYYYSRSEFRGKDYKGFCVSKGILIGRVDWRCGEGAKHVLVCRVIPGEPVAVKEKYVSQCRGRRELERKYAIACATCGEVGDNSFVVRILKTVADLYEQSAYSDIKIKLKEKTVPAHKFVLLARSSFWGVPNLQETDVLDWSELVQNVGLKMLKWVYTDQVDFSCGEISTLELMKMANNFKLQELVNKCENTLISSVKIKNCIKFYTTAQEIGASALKEHCSHLIATHWIDFTKDDFQDMNAALLYEMFKSKSQYPLHDAIRVEREDVVFLYLVEVTNKTKLNEVDTRDEIPLNLALKTQQGSIAKTLVDHGADLNARDSKDYTLLHKAILRNDEYSALFLLQHGASPSIRWPQTGEGPLHLVCRAKGLTEVAKKLLKSGSDPDAQNKDGMTALHLCVLSEDVVLLNLLLGNAKLNLECKNEDGHTALWLALQNVRNSASVDDDSMAAILVKSGASPSAICSPNGDSLLHLCAQEKMEAAGIFLCKSGVNVDHINALGQSPLHLACQFGLPSLVSTLLQHGSDPNIQQLYSQQTAFHIAVIERQLECAQALLKQGSSESTKKQLQINLKDSEGLTPLGYALKTGQFEFASELVASGANVNCKDFDSQPLLNRCIKEGAEDAALFLLANGANINEKNPELGESPVFLSMDANLPVVVEALCKKGVDMAVPNQNGDCALWYALERDLEEIASILVRYGADTDFWSPGPEGCSQTLLHRSIDENKEEVGTFLIRAGCDLNSPRRPGPNGTGGDESRDMATPLHLAATWGLTSLVQALLEHGADINLKDVEGKTPLHIAIQNQHDEITGYLLNQKEIDLSIRDKAGLSPFATAMIYKNNKAAQTILNRYPTAAEQYDSKGRNFLHVAVEKKDIESVLFLLSIKVDVNCRTRDSRQLSALHLAIETDSEMMVRNLILGGANVNERTPQKHTPLHIAAARGCAIITSILLAEGADFNALDSEVNNALHLAVKEGHLDVCRVLLTESRIDAEAMNLKGQNPLHYLARYGKENSSEIFELFIQSMPDYPVNKADVDGNTPLLLAYTQGNGTLCRSLVKSKVCLGAMNKQGITIFNFQVPTKQLLYRLLDFLTEEPPWAEGDICLECGSKFSITLRKHHCRHCGRLLCSKCSDKDMPIIKFNLNKPVRVCSPCFEVLALGSTIT</sequence>
<organism evidence="8 9">
    <name type="scientific">Allacma fusca</name>
    <dbReference type="NCBI Taxonomy" id="39272"/>
    <lineage>
        <taxon>Eukaryota</taxon>
        <taxon>Metazoa</taxon>
        <taxon>Ecdysozoa</taxon>
        <taxon>Arthropoda</taxon>
        <taxon>Hexapoda</taxon>
        <taxon>Collembola</taxon>
        <taxon>Symphypleona</taxon>
        <taxon>Sminthuridae</taxon>
        <taxon>Allacma</taxon>
    </lineage>
</organism>
<gene>
    <name evidence="8" type="ORF">AFUS01_LOCUS12819</name>
</gene>
<dbReference type="InterPro" id="IPR049764">
    <property type="entry name" value="ANFY1_FYVE"/>
</dbReference>
<feature type="repeat" description="ANK" evidence="4">
    <location>
        <begin position="918"/>
        <end position="951"/>
    </location>
</feature>
<feature type="repeat" description="ANK" evidence="4">
    <location>
        <begin position="1418"/>
        <end position="1450"/>
    </location>
</feature>
<keyword evidence="1" id="KW-0479">Metal-binding</keyword>
<dbReference type="FunFam" id="3.30.40.10:FF:000104">
    <property type="entry name" value="Ankyrin repeat and FYVE domain-containing 1"/>
    <property type="match status" value="1"/>
</dbReference>
<proteinExistence type="predicted"/>
<keyword evidence="3" id="KW-0862">Zinc</keyword>
<dbReference type="Pfam" id="PF01363">
    <property type="entry name" value="FYVE"/>
    <property type="match status" value="1"/>
</dbReference>
<evidence type="ECO:0000256" key="3">
    <source>
        <dbReference type="ARBA" id="ARBA00022833"/>
    </source>
</evidence>
<dbReference type="InterPro" id="IPR000306">
    <property type="entry name" value="Znf_FYVE"/>
</dbReference>
<evidence type="ECO:0000259" key="6">
    <source>
        <dbReference type="PROSITE" id="PS50097"/>
    </source>
</evidence>